<name>A0A6P6S340_9EIME</name>
<evidence type="ECO:0000313" key="4">
    <source>
        <dbReference type="Proteomes" id="UP000515125"/>
    </source>
</evidence>
<dbReference type="InterPro" id="IPR048248">
    <property type="entry name" value="PUA_eIF2d-like"/>
</dbReference>
<reference evidence="5" key="1">
    <citation type="submission" date="2025-08" db="UniProtKB">
        <authorList>
            <consortium name="RefSeq"/>
        </authorList>
    </citation>
    <scope>IDENTIFICATION</scope>
</reference>
<organism evidence="4 5">
    <name type="scientific">Cyclospora cayetanensis</name>
    <dbReference type="NCBI Taxonomy" id="88456"/>
    <lineage>
        <taxon>Eukaryota</taxon>
        <taxon>Sar</taxon>
        <taxon>Alveolata</taxon>
        <taxon>Apicomplexa</taxon>
        <taxon>Conoidasida</taxon>
        <taxon>Coccidia</taxon>
        <taxon>Eucoccidiorida</taxon>
        <taxon>Eimeriorina</taxon>
        <taxon>Eimeriidae</taxon>
        <taxon>Cyclospora</taxon>
    </lineage>
</organism>
<dbReference type="InterPro" id="IPR041366">
    <property type="entry name" value="Pre-PUA"/>
</dbReference>
<dbReference type="Gene3D" id="3.30.780.10">
    <property type="entry name" value="SUI1-like domain"/>
    <property type="match status" value="1"/>
</dbReference>
<dbReference type="InterPro" id="IPR057429">
    <property type="entry name" value="WH_eIF2D"/>
</dbReference>
<dbReference type="AlphaFoldDB" id="A0A6P6S340"/>
<dbReference type="CDD" id="cd11608">
    <property type="entry name" value="eIF2D_C"/>
    <property type="match status" value="1"/>
</dbReference>
<sequence length="768" mass="80669">MFRRPLPTGTQSPLGNKDRKKLREALLRSFPLLTDDGVDTLLPSKETVVLARMNLPQASQAGGSPQQLPGSLAPLMSASSANKCALYFIGDLPVVSEVNGLLFPTIHGLWRVPHMLPCMLVFSPVSHFVLKGADLMLPGLCRPLTIAASRAVGIEEVALGSLWAVRVVGNALPFAIGRAVTRAPSLELLGDKGRALELIHHLGDALWKSGKHVPLPPLFTAHQVFSGSDDAELLASCGMGPPEALPGALHQGEQSEAFQEGRATAEDADSNEAVAPDAGACSAADDADDGGQSPSASPEAEASSKAASAAELPMKPENPSTCNHPPGALDGAGAMYAGAPTGAPYKDMCAESLPEQLGGCSHRGDCSPFFCYYGSPSAFPCASWFAAAAAQEMDAYLNLCLLETLHSLSDEQLPLDISALYSKLTSEAPAVFYTQVAKGDAPFVVPDIRRSSAKKLAKFIQGASKKKLLQTKEQRGVVSVVKVNRSHPEFIKHTPVPETQKRKLIERVAAASSASSPAAAGAAGEEGLSKETLSQPSTVRSGDGTWFQDPCVQQGLPAEWRGVQPFRTAACCLGAACPPARFCSVAGPLVFEFCVPPAKCCKVFAAAGVQTGKCATSALQGSRGCSTVALDPLLAEAVLSKEERIDAKAAGGEIQMMEKAELYKRWNETKGPCCPVRISVEDKQGGRKHATHILNVVNFLLDPKAIAEFLQKKLAASASVYAPPGSKTTSAVCVQGNVAGPVADLLISHFGVPKKYVEVATKKPKSGR</sequence>
<dbReference type="GO" id="GO:0001731">
    <property type="term" value="P:formation of translation preinitiation complex"/>
    <property type="evidence" value="ECO:0007669"/>
    <property type="project" value="InterPro"/>
</dbReference>
<evidence type="ECO:0000256" key="2">
    <source>
        <dbReference type="SAM" id="MobiDB-lite"/>
    </source>
</evidence>
<protein>
    <submittedName>
        <fullName evidence="5">Uncharacterized protein LOC34621297</fullName>
    </submittedName>
</protein>
<dbReference type="PANTHER" id="PTHR12217">
    <property type="entry name" value="EUKARYOTIC TRANSLATION INITIATION FACTOR 2D"/>
    <property type="match status" value="1"/>
</dbReference>
<dbReference type="Pfam" id="PF25304">
    <property type="entry name" value="WHD_eIF2D"/>
    <property type="match status" value="1"/>
</dbReference>
<feature type="compositionally biased region" description="Low complexity" evidence="2">
    <location>
        <begin position="273"/>
        <end position="311"/>
    </location>
</feature>
<keyword evidence="1" id="KW-0963">Cytoplasm</keyword>
<dbReference type="SUPFAM" id="SSF88697">
    <property type="entry name" value="PUA domain-like"/>
    <property type="match status" value="1"/>
</dbReference>
<evidence type="ECO:0000313" key="5">
    <source>
        <dbReference type="RefSeq" id="XP_026194224.1"/>
    </source>
</evidence>
<dbReference type="OrthoDB" id="199771at2759"/>
<dbReference type="InterPro" id="IPR039759">
    <property type="entry name" value="eIF2D_SUI1"/>
</dbReference>
<accession>A0A6P6S340</accession>
<feature type="domain" description="SUI1" evidence="3">
    <location>
        <begin position="683"/>
        <end position="750"/>
    </location>
</feature>
<proteinExistence type="predicted"/>
<dbReference type="InterPro" id="IPR048247">
    <property type="entry name" value="eIF2D_N"/>
</dbReference>
<dbReference type="RefSeq" id="XP_026194224.1">
    <property type="nucleotide sequence ID" value="XM_026338439.1"/>
</dbReference>
<dbReference type="GO" id="GO:0003743">
    <property type="term" value="F:translation initiation factor activity"/>
    <property type="evidence" value="ECO:0007669"/>
    <property type="project" value="InterPro"/>
</dbReference>
<dbReference type="Proteomes" id="UP000515125">
    <property type="component" value="Unplaced"/>
</dbReference>
<dbReference type="SUPFAM" id="SSF55159">
    <property type="entry name" value="eIF1-like"/>
    <property type="match status" value="1"/>
</dbReference>
<evidence type="ECO:0000259" key="3">
    <source>
        <dbReference type="PROSITE" id="PS50296"/>
    </source>
</evidence>
<dbReference type="Pfam" id="PF26292">
    <property type="entry name" value="PUA_elF2D"/>
    <property type="match status" value="1"/>
</dbReference>
<dbReference type="InterPro" id="IPR036877">
    <property type="entry name" value="SUI1_dom_sf"/>
</dbReference>
<feature type="region of interest" description="Disordered" evidence="2">
    <location>
        <begin position="516"/>
        <end position="541"/>
    </location>
</feature>
<feature type="compositionally biased region" description="Polar residues" evidence="2">
    <location>
        <begin position="531"/>
        <end position="540"/>
    </location>
</feature>
<gene>
    <name evidence="5" type="primary">LOC34621297</name>
</gene>
<dbReference type="Pfam" id="PF01253">
    <property type="entry name" value="SUI1"/>
    <property type="match status" value="1"/>
</dbReference>
<dbReference type="PROSITE" id="PS50890">
    <property type="entry name" value="PUA"/>
    <property type="match status" value="1"/>
</dbReference>
<evidence type="ECO:0000256" key="1">
    <source>
        <dbReference type="ARBA" id="ARBA00022490"/>
    </source>
</evidence>
<dbReference type="PANTHER" id="PTHR12217:SF4">
    <property type="entry name" value="EUKARYOTIC TRANSLATION INITIATION FACTOR 2D"/>
    <property type="match status" value="1"/>
</dbReference>
<dbReference type="CDD" id="cd21156">
    <property type="entry name" value="PUA_eIF2d-like"/>
    <property type="match status" value="1"/>
</dbReference>
<feature type="region of interest" description="Disordered" evidence="2">
    <location>
        <begin position="237"/>
        <end position="327"/>
    </location>
</feature>
<keyword evidence="4" id="KW-1185">Reference proteome</keyword>
<dbReference type="CDD" id="cd11610">
    <property type="entry name" value="eIF2D_N"/>
    <property type="match status" value="1"/>
</dbReference>
<dbReference type="PROSITE" id="PS50296">
    <property type="entry name" value="SUI1"/>
    <property type="match status" value="1"/>
</dbReference>
<dbReference type="Pfam" id="PF17832">
    <property type="entry name" value="Pre-PUA"/>
    <property type="match status" value="1"/>
</dbReference>
<dbReference type="Gene3D" id="3.10.400.20">
    <property type="match status" value="1"/>
</dbReference>
<dbReference type="InterPro" id="IPR015947">
    <property type="entry name" value="PUA-like_sf"/>
</dbReference>
<dbReference type="GeneID" id="34621297"/>
<dbReference type="InterPro" id="IPR039757">
    <property type="entry name" value="EIF2D"/>
</dbReference>
<dbReference type="InterPro" id="IPR001950">
    <property type="entry name" value="SUI1"/>
</dbReference>